<evidence type="ECO:0000313" key="3">
    <source>
        <dbReference type="Proteomes" id="UP000284842"/>
    </source>
</evidence>
<proteinExistence type="predicted"/>
<comment type="caution">
    <text evidence="2">The sequence shown here is derived from an EMBL/GenBank/DDBJ whole genome shotgun (WGS) entry which is preliminary data.</text>
</comment>
<keyword evidence="3" id="KW-1185">Reference proteome</keyword>
<evidence type="ECO:0000256" key="1">
    <source>
        <dbReference type="SAM" id="MobiDB-lite"/>
    </source>
</evidence>
<dbReference type="Proteomes" id="UP000284842">
    <property type="component" value="Unassembled WGS sequence"/>
</dbReference>
<gene>
    <name evidence="2" type="ORF">CVT24_012461</name>
</gene>
<feature type="region of interest" description="Disordered" evidence="1">
    <location>
        <begin position="196"/>
        <end position="220"/>
    </location>
</feature>
<reference evidence="2 3" key="1">
    <citation type="journal article" date="2018" name="Evol. Lett.">
        <title>Horizontal gene cluster transfer increased hallucinogenic mushroom diversity.</title>
        <authorList>
            <person name="Reynolds H.T."/>
            <person name="Vijayakumar V."/>
            <person name="Gluck-Thaler E."/>
            <person name="Korotkin H.B."/>
            <person name="Matheny P.B."/>
            <person name="Slot J.C."/>
        </authorList>
    </citation>
    <scope>NUCLEOTIDE SEQUENCE [LARGE SCALE GENOMIC DNA]</scope>
    <source>
        <strain evidence="2 3">2629</strain>
    </source>
</reference>
<name>A0A409WKA7_9AGAR</name>
<accession>A0A409WKA7</accession>
<dbReference type="AlphaFoldDB" id="A0A409WKA7"/>
<dbReference type="EMBL" id="NHTK01005440">
    <property type="protein sequence ID" value="PPQ78937.1"/>
    <property type="molecule type" value="Genomic_DNA"/>
</dbReference>
<protein>
    <submittedName>
        <fullName evidence="2">Uncharacterized protein</fullName>
    </submittedName>
</protein>
<organism evidence="2 3">
    <name type="scientific">Panaeolus cyanescens</name>
    <dbReference type="NCBI Taxonomy" id="181874"/>
    <lineage>
        <taxon>Eukaryota</taxon>
        <taxon>Fungi</taxon>
        <taxon>Dikarya</taxon>
        <taxon>Basidiomycota</taxon>
        <taxon>Agaricomycotina</taxon>
        <taxon>Agaricomycetes</taxon>
        <taxon>Agaricomycetidae</taxon>
        <taxon>Agaricales</taxon>
        <taxon>Agaricineae</taxon>
        <taxon>Galeropsidaceae</taxon>
        <taxon>Panaeolus</taxon>
    </lineage>
</organism>
<dbReference type="OrthoDB" id="3070206at2759"/>
<sequence length="220" mass="25849">MAQYFKALRFSTEEESGEDHVPVTLSSEIPLNRYLTVTPPMAEALERKQWALYPRNHKTAQLIIQCMKQNLDDRRDLRAIDLMLPKKEYYQYKLLFWDPVLQVMTPNGEPCECGHTLVFGEVHPVIAMLSAVEFFSGTYENSMRAAGLDKSVNPMRDPDDWRMITDTIVAFMDTFYPYYEDDEQIYEKFRRRAARRAAREAEAREEEEQEMPNAEKNPFN</sequence>
<dbReference type="InParanoid" id="A0A409WKA7"/>
<evidence type="ECO:0000313" key="2">
    <source>
        <dbReference type="EMBL" id="PPQ78937.1"/>
    </source>
</evidence>